<evidence type="ECO:0000313" key="3">
    <source>
        <dbReference type="EnsemblMetazoa" id="G20406.2:cds"/>
    </source>
</evidence>
<feature type="compositionally biased region" description="Pro residues" evidence="1">
    <location>
        <begin position="131"/>
        <end position="140"/>
    </location>
</feature>
<organism evidence="3 4">
    <name type="scientific">Magallana gigas</name>
    <name type="common">Pacific oyster</name>
    <name type="synonym">Crassostrea gigas</name>
    <dbReference type="NCBI Taxonomy" id="29159"/>
    <lineage>
        <taxon>Eukaryota</taxon>
        <taxon>Metazoa</taxon>
        <taxon>Spiralia</taxon>
        <taxon>Lophotrochozoa</taxon>
        <taxon>Mollusca</taxon>
        <taxon>Bivalvia</taxon>
        <taxon>Autobranchia</taxon>
        <taxon>Pteriomorphia</taxon>
        <taxon>Ostreida</taxon>
        <taxon>Ostreoidea</taxon>
        <taxon>Ostreidae</taxon>
        <taxon>Magallana</taxon>
    </lineage>
</organism>
<keyword evidence="4" id="KW-1185">Reference proteome</keyword>
<dbReference type="OrthoDB" id="10494564at2759"/>
<sequence>MAGTSFALVCCVVVLPSVAGYWWSNQNQNLNNNVNVNPGFYDPPPAPAPEPPAPAPKKVVHATKDTVVSINFHAPIKNKFIPTLNIGGFGGGPAPKAPSASPKKKKTPKSPRKERGQNLKRRPLLQRRSPRPPNQRPPRAPHQRDLHPKVLHLRDPVAPDMVYP</sequence>
<keyword evidence="2" id="KW-0732">Signal</keyword>
<dbReference type="EnsemblMetazoa" id="G20406.2">
    <property type="protein sequence ID" value="G20406.2:cds"/>
    <property type="gene ID" value="G20406"/>
</dbReference>
<feature type="compositionally biased region" description="Basic and acidic residues" evidence="1">
    <location>
        <begin position="142"/>
        <end position="157"/>
    </location>
</feature>
<proteinExistence type="predicted"/>
<feature type="signal peptide" evidence="2">
    <location>
        <begin position="1"/>
        <end position="20"/>
    </location>
</feature>
<dbReference type="Proteomes" id="UP000005408">
    <property type="component" value="Unassembled WGS sequence"/>
</dbReference>
<feature type="region of interest" description="Disordered" evidence="1">
    <location>
        <begin position="84"/>
        <end position="164"/>
    </location>
</feature>
<protein>
    <recommendedName>
        <fullName evidence="5">SbsA Ig-like domain-containing protein</fullName>
    </recommendedName>
</protein>
<evidence type="ECO:0008006" key="5">
    <source>
        <dbReference type="Google" id="ProtNLM"/>
    </source>
</evidence>
<evidence type="ECO:0000256" key="1">
    <source>
        <dbReference type="SAM" id="MobiDB-lite"/>
    </source>
</evidence>
<reference evidence="3" key="1">
    <citation type="submission" date="2022-08" db="UniProtKB">
        <authorList>
            <consortium name="EnsemblMetazoa"/>
        </authorList>
    </citation>
    <scope>IDENTIFICATION</scope>
    <source>
        <strain evidence="3">05x7-T-G4-1.051#20</strain>
    </source>
</reference>
<evidence type="ECO:0000256" key="2">
    <source>
        <dbReference type="SAM" id="SignalP"/>
    </source>
</evidence>
<feature type="compositionally biased region" description="Basic residues" evidence="1">
    <location>
        <begin position="118"/>
        <end position="130"/>
    </location>
</feature>
<feature type="chain" id="PRO_5036452357" description="SbsA Ig-like domain-containing protein" evidence="2">
    <location>
        <begin position="21"/>
        <end position="164"/>
    </location>
</feature>
<dbReference type="AlphaFoldDB" id="A0A8W8JUR3"/>
<accession>A0A8W8JUR3</accession>
<evidence type="ECO:0000313" key="4">
    <source>
        <dbReference type="Proteomes" id="UP000005408"/>
    </source>
</evidence>
<name>A0A8W8JUR3_MAGGI</name>